<keyword evidence="3" id="KW-1185">Reference proteome</keyword>
<organism evidence="2 3">
    <name type="scientific">Pogonophryne albipinna</name>
    <dbReference type="NCBI Taxonomy" id="1090488"/>
    <lineage>
        <taxon>Eukaryota</taxon>
        <taxon>Metazoa</taxon>
        <taxon>Chordata</taxon>
        <taxon>Craniata</taxon>
        <taxon>Vertebrata</taxon>
        <taxon>Euteleostomi</taxon>
        <taxon>Actinopterygii</taxon>
        <taxon>Neopterygii</taxon>
        <taxon>Teleostei</taxon>
        <taxon>Neoteleostei</taxon>
        <taxon>Acanthomorphata</taxon>
        <taxon>Eupercaria</taxon>
        <taxon>Perciformes</taxon>
        <taxon>Notothenioidei</taxon>
        <taxon>Pogonophryne</taxon>
    </lineage>
</organism>
<evidence type="ECO:0000256" key="1">
    <source>
        <dbReference type="SAM" id="MobiDB-lite"/>
    </source>
</evidence>
<reference evidence="2" key="1">
    <citation type="submission" date="2022-11" db="EMBL/GenBank/DDBJ databases">
        <title>Chromosome-level genome of Pogonophryne albipinna.</title>
        <authorList>
            <person name="Jo E."/>
        </authorList>
    </citation>
    <scope>NUCLEOTIDE SEQUENCE</scope>
    <source>
        <strain evidence="2">SGF0006</strain>
        <tissue evidence="2">Muscle</tissue>
    </source>
</reference>
<evidence type="ECO:0000313" key="2">
    <source>
        <dbReference type="EMBL" id="KAJ4935949.1"/>
    </source>
</evidence>
<gene>
    <name evidence="2" type="ORF">JOQ06_017474</name>
</gene>
<feature type="compositionally biased region" description="Basic residues" evidence="1">
    <location>
        <begin position="102"/>
        <end position="113"/>
    </location>
</feature>
<dbReference type="AlphaFoldDB" id="A0AAD6B2C4"/>
<feature type="compositionally biased region" description="Acidic residues" evidence="1">
    <location>
        <begin position="76"/>
        <end position="88"/>
    </location>
</feature>
<feature type="non-terminal residue" evidence="2">
    <location>
        <position position="1"/>
    </location>
</feature>
<evidence type="ECO:0000313" key="3">
    <source>
        <dbReference type="Proteomes" id="UP001219934"/>
    </source>
</evidence>
<accession>A0AAD6B2C4</accession>
<comment type="caution">
    <text evidence="2">The sequence shown here is derived from an EMBL/GenBank/DDBJ whole genome shotgun (WGS) entry which is preliminary data.</text>
</comment>
<sequence>TTELDQLADFLGHNIEVHRKHYRLPEGTLQLAKINKVLLALEQGRIGEYKGMNLDEIHIDVNETVDMDGCYQEDMEDASMQEAEESEGEASMSSLQDSTRKVLTKHQKSAKKR</sequence>
<dbReference type="Proteomes" id="UP001219934">
    <property type="component" value="Unassembled WGS sequence"/>
</dbReference>
<dbReference type="EMBL" id="JAPTMU010000011">
    <property type="protein sequence ID" value="KAJ4935949.1"/>
    <property type="molecule type" value="Genomic_DNA"/>
</dbReference>
<protein>
    <submittedName>
        <fullName evidence="2">Uncharacterized protein</fullName>
    </submittedName>
</protein>
<feature type="region of interest" description="Disordered" evidence="1">
    <location>
        <begin position="76"/>
        <end position="113"/>
    </location>
</feature>
<dbReference type="PANTHER" id="PTHR33480">
    <property type="entry name" value="SET DOMAIN-CONTAINING PROTEIN-RELATED"/>
    <property type="match status" value="1"/>
</dbReference>
<proteinExistence type="predicted"/>
<feature type="non-terminal residue" evidence="2">
    <location>
        <position position="113"/>
    </location>
</feature>
<name>A0AAD6B2C4_9TELE</name>
<dbReference type="PANTHER" id="PTHR33480:SF5">
    <property type="entry name" value="SI:DKEY-51D8.9"/>
    <property type="match status" value="1"/>
</dbReference>